<evidence type="ECO:0000256" key="3">
    <source>
        <dbReference type="ARBA" id="ARBA00022528"/>
    </source>
</evidence>
<dbReference type="PANTHER" id="PTHR24314">
    <property type="entry name" value="NON-SPECIFIC LIPID TRANSFER PROTEIN-RELATED"/>
    <property type="match status" value="1"/>
</dbReference>
<evidence type="ECO:0000256" key="11">
    <source>
        <dbReference type="ARBA" id="ARBA00050138"/>
    </source>
</evidence>
<keyword evidence="16" id="KW-1185">Reference proteome</keyword>
<evidence type="ECO:0000256" key="2">
    <source>
        <dbReference type="ARBA" id="ARBA00006484"/>
    </source>
</evidence>
<dbReference type="AlphaFoldDB" id="A0A5P1FP45"/>
<keyword evidence="3" id="KW-0150">Chloroplast</keyword>
<evidence type="ECO:0000256" key="13">
    <source>
        <dbReference type="ARBA" id="ARBA00066856"/>
    </source>
</evidence>
<keyword evidence="14" id="KW-1133">Transmembrane helix</keyword>
<dbReference type="GO" id="GO:0015996">
    <property type="term" value="P:chlorophyll catabolic process"/>
    <property type="evidence" value="ECO:0007669"/>
    <property type="project" value="UniProtKB-KW"/>
</dbReference>
<feature type="transmembrane region" description="Helical" evidence="14">
    <location>
        <begin position="98"/>
        <end position="124"/>
    </location>
</feature>
<protein>
    <recommendedName>
        <fullName evidence="13">chlorophyll(ide) b reductase</fullName>
        <ecNumber evidence="13">1.1.1.294</ecNumber>
    </recommendedName>
</protein>
<dbReference type="SUPFAM" id="SSF51735">
    <property type="entry name" value="NAD(P)-binding Rossmann-fold domains"/>
    <property type="match status" value="1"/>
</dbReference>
<keyword evidence="10 14" id="KW-0472">Membrane</keyword>
<dbReference type="PANTHER" id="PTHR24314:SF21">
    <property type="entry name" value="CHLOROPHYLL(IDE) B REDUCTASE NYC1, CHLOROPLASTIC-RELATED"/>
    <property type="match status" value="1"/>
</dbReference>
<dbReference type="InterPro" id="IPR036291">
    <property type="entry name" value="NAD(P)-bd_dom_sf"/>
</dbReference>
<comment type="catalytic activity">
    <reaction evidence="12">
        <text>7(1)-hydroxychlorophyllide a + NADP(+) = chlorophyllide b + NADPH + H(+)</text>
        <dbReference type="Rhea" id="RHEA:24772"/>
        <dbReference type="ChEBI" id="CHEBI:15378"/>
        <dbReference type="ChEBI" id="CHEBI:57783"/>
        <dbReference type="ChEBI" id="CHEBI:58349"/>
        <dbReference type="ChEBI" id="CHEBI:83356"/>
        <dbReference type="ChEBI" id="CHEBI:83357"/>
        <dbReference type="EC" id="1.1.1.294"/>
    </reaction>
</comment>
<evidence type="ECO:0000313" key="15">
    <source>
        <dbReference type="EMBL" id="ONK79493.1"/>
    </source>
</evidence>
<dbReference type="Gene3D" id="3.40.50.720">
    <property type="entry name" value="NAD(P)-binding Rossmann-like Domain"/>
    <property type="match status" value="1"/>
</dbReference>
<evidence type="ECO:0000313" key="16">
    <source>
        <dbReference type="Proteomes" id="UP000243459"/>
    </source>
</evidence>
<evidence type="ECO:0000256" key="14">
    <source>
        <dbReference type="SAM" id="Phobius"/>
    </source>
</evidence>
<evidence type="ECO:0000256" key="7">
    <source>
        <dbReference type="ARBA" id="ARBA00023002"/>
    </source>
</evidence>
<keyword evidence="5" id="KW-0881">Chlorophyll catabolism</keyword>
<dbReference type="GO" id="GO:0009535">
    <property type="term" value="C:chloroplast thylakoid membrane"/>
    <property type="evidence" value="ECO:0007669"/>
    <property type="project" value="UniProtKB-SubCell"/>
</dbReference>
<comment type="catalytic activity">
    <reaction evidence="11">
        <text>7(1)-hydroxychlorophyllide a + NAD(+) = chlorophyllide b + NADH + H(+)</text>
        <dbReference type="Rhea" id="RHEA:24768"/>
        <dbReference type="ChEBI" id="CHEBI:15378"/>
        <dbReference type="ChEBI" id="CHEBI:57540"/>
        <dbReference type="ChEBI" id="CHEBI:57945"/>
        <dbReference type="ChEBI" id="CHEBI:83356"/>
        <dbReference type="ChEBI" id="CHEBI:83357"/>
        <dbReference type="EC" id="1.1.1.294"/>
    </reaction>
</comment>
<keyword evidence="4" id="KW-0934">Plastid</keyword>
<name>A0A5P1FP45_ASPOF</name>
<dbReference type="OMA" id="VQPCRSF"/>
<dbReference type="Proteomes" id="UP000243459">
    <property type="component" value="Chromosome 1"/>
</dbReference>
<dbReference type="PRINTS" id="PR00081">
    <property type="entry name" value="GDHRDH"/>
</dbReference>
<dbReference type="GO" id="GO:0010304">
    <property type="term" value="P:PSII associated light-harvesting complex II catabolic process"/>
    <property type="evidence" value="ECO:0007669"/>
    <property type="project" value="EnsemblPlants"/>
</dbReference>
<keyword evidence="14" id="KW-0812">Transmembrane</keyword>
<keyword evidence="9" id="KW-0793">Thylakoid</keyword>
<dbReference type="FunFam" id="3.40.50.720:FF:000223">
    <property type="entry name" value="Chlorophyll(Ide) b reductase NOL, chloroplastic"/>
    <property type="match status" value="1"/>
</dbReference>
<dbReference type="InterPro" id="IPR052625">
    <property type="entry name" value="Chl_b_Red"/>
</dbReference>
<dbReference type="EC" id="1.1.1.294" evidence="13"/>
<sequence length="499" mass="54562">MASASVAKIQLLDLSRTDHKHRIRLKLHRDRASSWRCRAFRSEEGESSSSSSESSNGEVKKRKGPLYSLKSMLVRVSGSKVKEVEGEYRKAVEKAEEIFFSVVTQVGRYLLTMMSTGVILAVGFQLSGGDSQMNTLIWYSWLGGVIIGTMIGANMVLEEHSKAGPRNVVITGSTRGLGKALAREFLLSGDRVVIASRSPESVDMTVEELKENLKEGIEMAGEKGAKKFSRAKVVGIACDVCNPDDVKKLAHFAASELGRIDIWINNAGTNKGFRPLLEFTDEDINQIVSTNLVGSLICTKEAMHVMRSQGKGGHIFNMDGAGSGGSSTPLTAVYGSTKCGLRQLQASLLKECKRSKVGVHTASPGMVLTDLLLSGSTLRNKQMFNIICELPETVARTLVPRMRVVKGSGRAINYLTPPRILLALVTAWLRRGRWFDDQGRALYAAEADRIRNWAESRARFSFTDAMEMYAENTWVSVFSLSVVCAFIILSSSGSAFPGT</sequence>
<dbReference type="Pfam" id="PF00106">
    <property type="entry name" value="adh_short"/>
    <property type="match status" value="1"/>
</dbReference>
<evidence type="ECO:0000256" key="10">
    <source>
        <dbReference type="ARBA" id="ARBA00023136"/>
    </source>
</evidence>
<feature type="transmembrane region" description="Helical" evidence="14">
    <location>
        <begin position="136"/>
        <end position="157"/>
    </location>
</feature>
<keyword evidence="7" id="KW-0560">Oxidoreductase</keyword>
<comment type="similarity">
    <text evidence="2">Belongs to the short-chain dehydrogenases/reductases (SDR) family.</text>
</comment>
<organism evidence="15 16">
    <name type="scientific">Asparagus officinalis</name>
    <name type="common">Garden asparagus</name>
    <dbReference type="NCBI Taxonomy" id="4686"/>
    <lineage>
        <taxon>Eukaryota</taxon>
        <taxon>Viridiplantae</taxon>
        <taxon>Streptophyta</taxon>
        <taxon>Embryophyta</taxon>
        <taxon>Tracheophyta</taxon>
        <taxon>Spermatophyta</taxon>
        <taxon>Magnoliopsida</taxon>
        <taxon>Liliopsida</taxon>
        <taxon>Asparagales</taxon>
        <taxon>Asparagaceae</taxon>
        <taxon>Asparagoideae</taxon>
        <taxon>Asparagus</taxon>
    </lineage>
</organism>
<evidence type="ECO:0000256" key="1">
    <source>
        <dbReference type="ARBA" id="ARBA00004334"/>
    </source>
</evidence>
<comment type="subcellular location">
    <subcellularLocation>
        <location evidence="1">Plastid</location>
        <location evidence="1">Chloroplast thylakoid membrane</location>
    </subcellularLocation>
</comment>
<dbReference type="Gramene" id="ONK79493">
    <property type="protein sequence ID" value="ONK79493"/>
    <property type="gene ID" value="A4U43_C01F6920"/>
</dbReference>
<feature type="transmembrane region" description="Helical" evidence="14">
    <location>
        <begin position="474"/>
        <end position="496"/>
    </location>
</feature>
<proteinExistence type="inferred from homology"/>
<evidence type="ECO:0000256" key="9">
    <source>
        <dbReference type="ARBA" id="ARBA00023078"/>
    </source>
</evidence>
<evidence type="ECO:0000256" key="5">
    <source>
        <dbReference type="ARBA" id="ARBA00022817"/>
    </source>
</evidence>
<evidence type="ECO:0000256" key="6">
    <source>
        <dbReference type="ARBA" id="ARBA00022946"/>
    </source>
</evidence>
<dbReference type="OrthoDB" id="3592703at2759"/>
<keyword evidence="8" id="KW-0520">NAD</keyword>
<keyword evidence="6" id="KW-0809">Transit peptide</keyword>
<evidence type="ECO:0000256" key="12">
    <source>
        <dbReference type="ARBA" id="ARBA00052465"/>
    </source>
</evidence>
<dbReference type="EMBL" id="CM007381">
    <property type="protein sequence ID" value="ONK79493.1"/>
    <property type="molecule type" value="Genomic_DNA"/>
</dbReference>
<reference evidence="16" key="1">
    <citation type="journal article" date="2017" name="Nat. Commun.">
        <title>The asparagus genome sheds light on the origin and evolution of a young Y chromosome.</title>
        <authorList>
            <person name="Harkess A."/>
            <person name="Zhou J."/>
            <person name="Xu C."/>
            <person name="Bowers J.E."/>
            <person name="Van der Hulst R."/>
            <person name="Ayyampalayam S."/>
            <person name="Mercati F."/>
            <person name="Riccardi P."/>
            <person name="McKain M.R."/>
            <person name="Kakrana A."/>
            <person name="Tang H."/>
            <person name="Ray J."/>
            <person name="Groenendijk J."/>
            <person name="Arikit S."/>
            <person name="Mathioni S.M."/>
            <person name="Nakano M."/>
            <person name="Shan H."/>
            <person name="Telgmann-Rauber A."/>
            <person name="Kanno A."/>
            <person name="Yue Z."/>
            <person name="Chen H."/>
            <person name="Li W."/>
            <person name="Chen Y."/>
            <person name="Xu X."/>
            <person name="Zhang Y."/>
            <person name="Luo S."/>
            <person name="Chen H."/>
            <person name="Gao J."/>
            <person name="Mao Z."/>
            <person name="Pires J.C."/>
            <person name="Luo M."/>
            <person name="Kudrna D."/>
            <person name="Wing R.A."/>
            <person name="Meyers B.C."/>
            <person name="Yi K."/>
            <person name="Kong H."/>
            <person name="Lavrijsen P."/>
            <person name="Sunseri F."/>
            <person name="Falavigna A."/>
            <person name="Ye Y."/>
            <person name="Leebens-Mack J.H."/>
            <person name="Chen G."/>
        </authorList>
    </citation>
    <scope>NUCLEOTIDE SEQUENCE [LARGE SCALE GENOMIC DNA]</scope>
    <source>
        <strain evidence="16">cv. DH0086</strain>
    </source>
</reference>
<dbReference type="CDD" id="cd05233">
    <property type="entry name" value="SDR_c"/>
    <property type="match status" value="1"/>
</dbReference>
<dbReference type="GO" id="GO:0034256">
    <property type="term" value="F:chlorophyll(ide) b reductase activity"/>
    <property type="evidence" value="ECO:0007669"/>
    <property type="project" value="UniProtKB-EC"/>
</dbReference>
<evidence type="ECO:0000256" key="4">
    <source>
        <dbReference type="ARBA" id="ARBA00022640"/>
    </source>
</evidence>
<accession>A0A5P1FP45</accession>
<gene>
    <name evidence="15" type="ORF">A4U43_C01F6920</name>
</gene>
<evidence type="ECO:0000256" key="8">
    <source>
        <dbReference type="ARBA" id="ARBA00023027"/>
    </source>
</evidence>
<dbReference type="InterPro" id="IPR002347">
    <property type="entry name" value="SDR_fam"/>
</dbReference>